<reference evidence="2 3" key="1">
    <citation type="submission" date="2024-01" db="EMBL/GenBank/DDBJ databases">
        <title>The genomes of 5 underutilized Papilionoideae crops provide insights into root nodulation and disease resistanc.</title>
        <authorList>
            <person name="Jiang F."/>
        </authorList>
    </citation>
    <scope>NUCLEOTIDE SEQUENCE [LARGE SCALE GENOMIC DNA]</scope>
    <source>
        <strain evidence="2">JINMINGXINNONG_FW02</strain>
        <tissue evidence="2">Leaves</tissue>
    </source>
</reference>
<proteinExistence type="predicted"/>
<evidence type="ECO:0000313" key="2">
    <source>
        <dbReference type="EMBL" id="KAK7364347.1"/>
    </source>
</evidence>
<dbReference type="AlphaFoldDB" id="A0AAN9N0Z3"/>
<keyword evidence="3" id="KW-1185">Reference proteome</keyword>
<protein>
    <submittedName>
        <fullName evidence="2">Uncharacterized protein</fullName>
    </submittedName>
</protein>
<comment type="caution">
    <text evidence="2">The sequence shown here is derived from an EMBL/GenBank/DDBJ whole genome shotgun (WGS) entry which is preliminary data.</text>
</comment>
<feature type="region of interest" description="Disordered" evidence="1">
    <location>
        <begin position="71"/>
        <end position="129"/>
    </location>
</feature>
<sequence length="129" mass="13814">MVRNADHNFNHGKVNSACTSVPVQRAIANLLLALENSSASKPKSKKKATQLESEIEAQSRYHEAAHLKISEPNLSVGRTEVLKDGPAREGEGGSEEGGNQEYSVNEGEKGIVREEVNLGTESGSGRVES</sequence>
<evidence type="ECO:0000256" key="1">
    <source>
        <dbReference type="SAM" id="MobiDB-lite"/>
    </source>
</evidence>
<name>A0AAN9N0Z3_PHACN</name>
<feature type="compositionally biased region" description="Basic and acidic residues" evidence="1">
    <location>
        <begin position="80"/>
        <end position="91"/>
    </location>
</feature>
<dbReference type="Proteomes" id="UP001374584">
    <property type="component" value="Unassembled WGS sequence"/>
</dbReference>
<evidence type="ECO:0000313" key="3">
    <source>
        <dbReference type="Proteomes" id="UP001374584"/>
    </source>
</evidence>
<dbReference type="EMBL" id="JAYMYR010000005">
    <property type="protein sequence ID" value="KAK7364347.1"/>
    <property type="molecule type" value="Genomic_DNA"/>
</dbReference>
<feature type="compositionally biased region" description="Basic and acidic residues" evidence="1">
    <location>
        <begin position="106"/>
        <end position="116"/>
    </location>
</feature>
<organism evidence="2 3">
    <name type="scientific">Phaseolus coccineus</name>
    <name type="common">Scarlet runner bean</name>
    <name type="synonym">Phaseolus multiflorus</name>
    <dbReference type="NCBI Taxonomy" id="3886"/>
    <lineage>
        <taxon>Eukaryota</taxon>
        <taxon>Viridiplantae</taxon>
        <taxon>Streptophyta</taxon>
        <taxon>Embryophyta</taxon>
        <taxon>Tracheophyta</taxon>
        <taxon>Spermatophyta</taxon>
        <taxon>Magnoliopsida</taxon>
        <taxon>eudicotyledons</taxon>
        <taxon>Gunneridae</taxon>
        <taxon>Pentapetalae</taxon>
        <taxon>rosids</taxon>
        <taxon>fabids</taxon>
        <taxon>Fabales</taxon>
        <taxon>Fabaceae</taxon>
        <taxon>Papilionoideae</taxon>
        <taxon>50 kb inversion clade</taxon>
        <taxon>NPAAA clade</taxon>
        <taxon>indigoferoid/millettioid clade</taxon>
        <taxon>Phaseoleae</taxon>
        <taxon>Phaseolus</taxon>
    </lineage>
</organism>
<accession>A0AAN9N0Z3</accession>
<gene>
    <name evidence="2" type="ORF">VNO80_12931</name>
</gene>
<feature type="region of interest" description="Disordered" evidence="1">
    <location>
        <begin position="35"/>
        <end position="56"/>
    </location>
</feature>